<feature type="transmembrane region" description="Helical" evidence="8">
    <location>
        <begin position="48"/>
        <end position="69"/>
    </location>
</feature>
<accession>A0A5R9AMD2</accession>
<protein>
    <submittedName>
        <fullName evidence="9">Sodium:solute symporter family protein</fullName>
    </submittedName>
</protein>
<evidence type="ECO:0000256" key="1">
    <source>
        <dbReference type="ARBA" id="ARBA00004141"/>
    </source>
</evidence>
<feature type="transmembrane region" description="Helical" evidence="8">
    <location>
        <begin position="220"/>
        <end position="240"/>
    </location>
</feature>
<feature type="transmembrane region" description="Helical" evidence="8">
    <location>
        <begin position="151"/>
        <end position="169"/>
    </location>
</feature>
<feature type="transmembrane region" description="Helical" evidence="8">
    <location>
        <begin position="181"/>
        <end position="200"/>
    </location>
</feature>
<proteinExistence type="inferred from homology"/>
<dbReference type="PANTHER" id="PTHR48086:SF7">
    <property type="entry name" value="SODIUM-SOLUTE SYMPORTER-RELATED"/>
    <property type="match status" value="1"/>
</dbReference>
<comment type="similarity">
    <text evidence="2 7">Belongs to the sodium:solute symporter (SSF) (TC 2.A.21) family.</text>
</comment>
<feature type="transmembrane region" description="Helical" evidence="8">
    <location>
        <begin position="500"/>
        <end position="523"/>
    </location>
</feature>
<dbReference type="OrthoDB" id="9789704at2"/>
<dbReference type="InterPro" id="IPR038377">
    <property type="entry name" value="Na/Glc_symporter_sf"/>
</dbReference>
<sequence length="546" mass="58195">MSAVGIWTLGLALAYTAWLVIGGRWMVARQESRANFFVSGRSFSPWTVAFCITGLFSGSSYIAIVELSYRTGISAVWYGVAETVQVLLIALLLVKPLRRKLVVTVTGIIGDRFGRSAQGISALITGFTFPMYSLATSIAFASALYAITDIALWQSITLTAIILLAFLVFGGMRSVAFSQTMNVIMIFVMFAVGIWALVVSPGSGEIAEFSADRPEMFEPANAGVSLIVAWFGTFIVNVPLAQAAFQMSMSARTPEDGQKGLFLAAVIGIPLILLGIFVGVAAAMVVPDTGLPLVAISEYISGALPPWAAALFFVGMWACALGWAGPCQFSGATSLGRDFGRAIRPKATQAELVRYTRIALIGLTAVLIGLSLLRSEQSAWWNIMAWTLRNGATFAPVLAAFFWPLATRTAAVSALLGGFGAGLGWYALSGFSATDFFLGTHPVWIGMIVNMATLVVVSLTQVQWRPSPSPQARGRGAAALFSAGTVAVLTALKWEWLASYGLTGLALFLVTLGLFAAAFLAIVSKDPAEFVTSFWETSEEQPVTTR</sequence>
<evidence type="ECO:0000313" key="10">
    <source>
        <dbReference type="Proteomes" id="UP000306544"/>
    </source>
</evidence>
<dbReference type="InterPro" id="IPR050277">
    <property type="entry name" value="Sodium:Solute_Symporter"/>
</dbReference>
<evidence type="ECO:0000313" key="9">
    <source>
        <dbReference type="EMBL" id="TLP79930.1"/>
    </source>
</evidence>
<feature type="transmembrane region" description="Helical" evidence="8">
    <location>
        <begin position="476"/>
        <end position="494"/>
    </location>
</feature>
<feature type="transmembrane region" description="Helical" evidence="8">
    <location>
        <begin position="410"/>
        <end position="428"/>
    </location>
</feature>
<evidence type="ECO:0000256" key="8">
    <source>
        <dbReference type="SAM" id="Phobius"/>
    </source>
</evidence>
<dbReference type="AlphaFoldDB" id="A0A5R9AMD2"/>
<reference evidence="9 10" key="1">
    <citation type="submission" date="2019-05" db="EMBL/GenBank/DDBJ databases">
        <title>Nesterenkonia sp. GY239, isolated from the Southern Atlantic Ocean.</title>
        <authorList>
            <person name="Zhang G."/>
        </authorList>
    </citation>
    <scope>NUCLEOTIDE SEQUENCE [LARGE SCALE GENOMIC DNA]</scope>
    <source>
        <strain evidence="9 10">GY239</strain>
    </source>
</reference>
<keyword evidence="3" id="KW-0813">Transport</keyword>
<dbReference type="Pfam" id="PF00474">
    <property type="entry name" value="SSF"/>
    <property type="match status" value="1"/>
</dbReference>
<dbReference type="PROSITE" id="PS50283">
    <property type="entry name" value="NA_SOLUT_SYMP_3"/>
    <property type="match status" value="1"/>
</dbReference>
<evidence type="ECO:0000256" key="3">
    <source>
        <dbReference type="ARBA" id="ARBA00022448"/>
    </source>
</evidence>
<dbReference type="GO" id="GO:0005886">
    <property type="term" value="C:plasma membrane"/>
    <property type="evidence" value="ECO:0007669"/>
    <property type="project" value="TreeGrafter"/>
</dbReference>
<evidence type="ECO:0000256" key="4">
    <source>
        <dbReference type="ARBA" id="ARBA00022692"/>
    </source>
</evidence>
<dbReference type="InterPro" id="IPR001734">
    <property type="entry name" value="Na/solute_symporter"/>
</dbReference>
<dbReference type="RefSeq" id="WP_138168892.1">
    <property type="nucleotide sequence ID" value="NZ_VAWA01000001.1"/>
</dbReference>
<dbReference type="CDD" id="cd10322">
    <property type="entry name" value="SLC5sbd"/>
    <property type="match status" value="1"/>
</dbReference>
<name>A0A5R9AMD2_9MICC</name>
<feature type="transmembrane region" description="Helical" evidence="8">
    <location>
        <begin position="75"/>
        <end position="94"/>
    </location>
</feature>
<evidence type="ECO:0000256" key="2">
    <source>
        <dbReference type="ARBA" id="ARBA00006434"/>
    </source>
</evidence>
<keyword evidence="10" id="KW-1185">Reference proteome</keyword>
<dbReference type="GO" id="GO:0022857">
    <property type="term" value="F:transmembrane transporter activity"/>
    <property type="evidence" value="ECO:0007669"/>
    <property type="project" value="InterPro"/>
</dbReference>
<evidence type="ECO:0000256" key="5">
    <source>
        <dbReference type="ARBA" id="ARBA00022989"/>
    </source>
</evidence>
<dbReference type="Proteomes" id="UP000306544">
    <property type="component" value="Unassembled WGS sequence"/>
</dbReference>
<evidence type="ECO:0000256" key="6">
    <source>
        <dbReference type="ARBA" id="ARBA00023136"/>
    </source>
</evidence>
<evidence type="ECO:0000256" key="7">
    <source>
        <dbReference type="RuleBase" id="RU362091"/>
    </source>
</evidence>
<feature type="transmembrane region" description="Helical" evidence="8">
    <location>
        <begin position="6"/>
        <end position="27"/>
    </location>
</feature>
<feature type="transmembrane region" description="Helical" evidence="8">
    <location>
        <begin position="443"/>
        <end position="464"/>
    </location>
</feature>
<gene>
    <name evidence="9" type="ORF">FEF27_00660</name>
</gene>
<feature type="transmembrane region" description="Helical" evidence="8">
    <location>
        <begin position="306"/>
        <end position="331"/>
    </location>
</feature>
<feature type="transmembrane region" description="Helical" evidence="8">
    <location>
        <begin position="261"/>
        <end position="286"/>
    </location>
</feature>
<feature type="transmembrane region" description="Helical" evidence="8">
    <location>
        <begin position="122"/>
        <end position="145"/>
    </location>
</feature>
<dbReference type="PANTHER" id="PTHR48086">
    <property type="entry name" value="SODIUM/PROLINE SYMPORTER-RELATED"/>
    <property type="match status" value="1"/>
</dbReference>
<dbReference type="EMBL" id="VAWA01000001">
    <property type="protein sequence ID" value="TLP79930.1"/>
    <property type="molecule type" value="Genomic_DNA"/>
</dbReference>
<keyword evidence="4 8" id="KW-0812">Transmembrane</keyword>
<feature type="transmembrane region" description="Helical" evidence="8">
    <location>
        <begin position="379"/>
        <end position="403"/>
    </location>
</feature>
<comment type="subcellular location">
    <subcellularLocation>
        <location evidence="1">Membrane</location>
        <topology evidence="1">Multi-pass membrane protein</topology>
    </subcellularLocation>
</comment>
<keyword evidence="5 8" id="KW-1133">Transmembrane helix</keyword>
<dbReference type="Gene3D" id="1.20.1730.10">
    <property type="entry name" value="Sodium/glucose cotransporter"/>
    <property type="match status" value="1"/>
</dbReference>
<keyword evidence="6 8" id="KW-0472">Membrane</keyword>
<comment type="caution">
    <text evidence="9">The sequence shown here is derived from an EMBL/GenBank/DDBJ whole genome shotgun (WGS) entry which is preliminary data.</text>
</comment>
<feature type="transmembrane region" description="Helical" evidence="8">
    <location>
        <begin position="352"/>
        <end position="373"/>
    </location>
</feature>
<organism evidence="9 10">
    <name type="scientific">Nesterenkonia sphaerica</name>
    <dbReference type="NCBI Taxonomy" id="1804988"/>
    <lineage>
        <taxon>Bacteria</taxon>
        <taxon>Bacillati</taxon>
        <taxon>Actinomycetota</taxon>
        <taxon>Actinomycetes</taxon>
        <taxon>Micrococcales</taxon>
        <taxon>Micrococcaceae</taxon>
        <taxon>Nesterenkonia</taxon>
    </lineage>
</organism>